<evidence type="ECO:0000313" key="4">
    <source>
        <dbReference type="EMBL" id="TQL39090.1"/>
    </source>
</evidence>
<dbReference type="Proteomes" id="UP000315983">
    <property type="component" value="Unassembled WGS sequence"/>
</dbReference>
<evidence type="ECO:0000259" key="2">
    <source>
        <dbReference type="Pfam" id="PF02698"/>
    </source>
</evidence>
<evidence type="ECO:0000313" key="6">
    <source>
        <dbReference type="Proteomes" id="UP000677457"/>
    </source>
</evidence>
<gene>
    <name evidence="4" type="ORF">FB564_4312</name>
    <name evidence="3" type="ORF">Sar04_36450</name>
</gene>
<evidence type="ECO:0000259" key="1">
    <source>
        <dbReference type="Pfam" id="PF02036"/>
    </source>
</evidence>
<dbReference type="Proteomes" id="UP000677457">
    <property type="component" value="Unassembled WGS sequence"/>
</dbReference>
<dbReference type="Pfam" id="PF02698">
    <property type="entry name" value="DUF218"/>
    <property type="match status" value="1"/>
</dbReference>
<dbReference type="SUPFAM" id="SSF55718">
    <property type="entry name" value="SCP-like"/>
    <property type="match status" value="1"/>
</dbReference>
<dbReference type="AlphaFoldDB" id="A0A542XTC6"/>
<proteinExistence type="predicted"/>
<reference evidence="3 6" key="2">
    <citation type="submission" date="2021-03" db="EMBL/GenBank/DDBJ databases">
        <title>Whole genome shotgun sequence of Salinispora arenicola NBRC 105043.</title>
        <authorList>
            <person name="Komaki H."/>
            <person name="Tamura T."/>
        </authorList>
    </citation>
    <scope>NUCLEOTIDE SEQUENCE [LARGE SCALE GENOMIC DNA]</scope>
    <source>
        <strain evidence="3 6">NBRC 105043</strain>
    </source>
</reference>
<dbReference type="PANTHER" id="PTHR30336:SF20">
    <property type="entry name" value="DUF218 DOMAIN-CONTAINING PROTEIN"/>
    <property type="match status" value="1"/>
</dbReference>
<organism evidence="4 5">
    <name type="scientific">Salinispora arenicola</name>
    <dbReference type="NCBI Taxonomy" id="168697"/>
    <lineage>
        <taxon>Bacteria</taxon>
        <taxon>Bacillati</taxon>
        <taxon>Actinomycetota</taxon>
        <taxon>Actinomycetes</taxon>
        <taxon>Micromonosporales</taxon>
        <taxon>Micromonosporaceae</taxon>
        <taxon>Salinispora</taxon>
    </lineage>
</organism>
<evidence type="ECO:0000313" key="5">
    <source>
        <dbReference type="Proteomes" id="UP000315983"/>
    </source>
</evidence>
<dbReference type="Pfam" id="PF02036">
    <property type="entry name" value="SCP2"/>
    <property type="match status" value="1"/>
</dbReference>
<feature type="domain" description="SCP2" evidence="1">
    <location>
        <begin position="54"/>
        <end position="133"/>
    </location>
</feature>
<name>A0A542XTC6_SALAC</name>
<reference evidence="4 5" key="1">
    <citation type="submission" date="2019-06" db="EMBL/GenBank/DDBJ databases">
        <title>Sequencing the genomes of 1000 actinobacteria strains.</title>
        <authorList>
            <person name="Klenk H.-P."/>
        </authorList>
    </citation>
    <scope>NUCLEOTIDE SEQUENCE [LARGE SCALE GENOMIC DNA]</scope>
    <source>
        <strain evidence="4 5">DSM 44819</strain>
    </source>
</reference>
<dbReference type="CDD" id="cd06259">
    <property type="entry name" value="YdcF-like"/>
    <property type="match status" value="1"/>
</dbReference>
<sequence>MTTEVVPGRRRPAHRRLRTGTAVIGDHGLMVVDRYLRALLPWSSPDEPGPDDTVVAVRVGGDPGNARTFCLVFDSTDLVGCWWRDVPTPAVRLSAPRSALREVVSRARTGSAAVMSGRVSIDGDRRTLARLAAFTDRPRMRSYMARLSEMFGSEVPCPPPAPGLRTGSPVVAVLGSPNDPGGAISRIAMDRCQAAVELCRVQPGAHLVLTGGFGAQFNTSSQPHWQHCARWITQRWAGAGHRIVGAVESRHTYEDIFLVREVVRSIGSPPVTVVTSDYHAARVRLLLDLLLPEAAVHATTHPTIDHDERRRLDRHESRALPLTVAATLLFGADPRPGMSLDVDGGRLVLRPL</sequence>
<keyword evidence="6" id="KW-1185">Reference proteome</keyword>
<dbReference type="InterPro" id="IPR003033">
    <property type="entry name" value="SCP2_sterol-bd_dom"/>
</dbReference>
<evidence type="ECO:0000313" key="3">
    <source>
        <dbReference type="EMBL" id="GIM86909.1"/>
    </source>
</evidence>
<dbReference type="InterPro" id="IPR003848">
    <property type="entry name" value="DUF218"/>
</dbReference>
<dbReference type="InterPro" id="IPR036527">
    <property type="entry name" value="SCP2_sterol-bd_dom_sf"/>
</dbReference>
<dbReference type="PANTHER" id="PTHR30336">
    <property type="entry name" value="INNER MEMBRANE PROTEIN, PROBABLE PERMEASE"/>
    <property type="match status" value="1"/>
</dbReference>
<dbReference type="EMBL" id="BOQM01000028">
    <property type="protein sequence ID" value="GIM86909.1"/>
    <property type="molecule type" value="Genomic_DNA"/>
</dbReference>
<comment type="caution">
    <text evidence="4">The sequence shown here is derived from an EMBL/GenBank/DDBJ whole genome shotgun (WGS) entry which is preliminary data.</text>
</comment>
<accession>A0A542XTC6</accession>
<protein>
    <submittedName>
        <fullName evidence="4">SCP-2 sterol transfer family protein</fullName>
    </submittedName>
</protein>
<dbReference type="InterPro" id="IPR051599">
    <property type="entry name" value="Cell_Envelope_Assoc"/>
</dbReference>
<dbReference type="EMBL" id="VFOL01000001">
    <property type="protein sequence ID" value="TQL39090.1"/>
    <property type="molecule type" value="Genomic_DNA"/>
</dbReference>
<feature type="domain" description="DUF218" evidence="2">
    <location>
        <begin position="170"/>
        <end position="290"/>
    </location>
</feature>
<dbReference type="GO" id="GO:0005886">
    <property type="term" value="C:plasma membrane"/>
    <property type="evidence" value="ECO:0007669"/>
    <property type="project" value="TreeGrafter"/>
</dbReference>